<dbReference type="PANTHER" id="PTHR10513">
    <property type="entry name" value="DEOXYNUCLEOSIDE KINASE"/>
    <property type="match status" value="1"/>
</dbReference>
<dbReference type="InterPro" id="IPR015828">
    <property type="entry name" value="NDUFA10"/>
</dbReference>
<evidence type="ECO:0000313" key="15">
    <source>
        <dbReference type="EMBL" id="KAH8381440.1"/>
    </source>
</evidence>
<evidence type="ECO:0000256" key="3">
    <source>
        <dbReference type="ARBA" id="ARBA00004305"/>
    </source>
</evidence>
<sequence>MTAVFRVSLARLVSRGATAPATLLQAQTAVLPTVFMQKCNISGKTMRGGPRVPKAAPYPYKTKKYGLINSLFDKTSKRFDENSKVICVEGPIAAGKTKFAQELAAELDMLYYPAVDLDLYYINPYGFDMRKLDPELPPSCRSYDIRDFCKNPNHEQAALFQMRMYMLRYSQYIDALQHILSTGQGVVLERSPYSDFVFMEAMFRHGYISRGARSVYNEVRENTIGELLKPHLVIYLDLPVEIVQRQIRTRNVEYEAKSKAFTVDYLRDMDMLYKQHYLKEISSHAELLIYDWSSGGEAEVVVEDIERLDFQQHEVDPHNKKMLDWRFTLEDEWCEARIKYCHQKPTLMNYFNVPRFDVPELVRSADDGKVWRDVWLNVSGEIFVIFAFSYPIETFFQAPGMKYRPGYNADVGDSGLLTKTKIGINEAS</sequence>
<accession>A0AAD4K794</accession>
<comment type="caution">
    <text evidence="15">The sequence shown here is derived from an EMBL/GenBank/DDBJ whole genome shotgun (WGS) entry which is preliminary data.</text>
</comment>
<dbReference type="FunFam" id="3.40.50.300:FF:001768">
    <property type="entry name" value="NADH dehydrogenase [ubiquinone] 1 alpha subcomplex subunit 10, mitochondrial"/>
    <property type="match status" value="1"/>
</dbReference>
<keyword evidence="6 13" id="KW-0813">Transport</keyword>
<reference evidence="15" key="1">
    <citation type="journal article" date="2021" name="Mol. Ecol. Resour.">
        <title>Phylogenomic analyses of the genus Drosophila reveals genomic signals of climate adaptation.</title>
        <authorList>
            <person name="Li F."/>
            <person name="Rane R.V."/>
            <person name="Luria V."/>
            <person name="Xiong Z."/>
            <person name="Chen J."/>
            <person name="Li Z."/>
            <person name="Catullo R.A."/>
            <person name="Griffin P.C."/>
            <person name="Schiffer M."/>
            <person name="Pearce S."/>
            <person name="Lee S.F."/>
            <person name="McElroy K."/>
            <person name="Stocker A."/>
            <person name="Shirriffs J."/>
            <person name="Cockerell F."/>
            <person name="Coppin C."/>
            <person name="Sgro C.M."/>
            <person name="Karger A."/>
            <person name="Cain J.W."/>
            <person name="Weber J.A."/>
            <person name="Santpere G."/>
            <person name="Kirschner M.W."/>
            <person name="Hoffmann A.A."/>
            <person name="Oakeshott J.G."/>
            <person name="Zhang G."/>
        </authorList>
    </citation>
    <scope>NUCLEOTIDE SEQUENCE</scope>
    <source>
        <strain evidence="15">BGI-SZ-2011g</strain>
    </source>
</reference>
<keyword evidence="8 13" id="KW-0679">Respiratory chain</keyword>
<comment type="subcellular location">
    <subcellularLocation>
        <location evidence="3 13">Mitochondrion matrix</location>
    </subcellularLocation>
</comment>
<dbReference type="Pfam" id="PF01712">
    <property type="entry name" value="dNK"/>
    <property type="match status" value="1"/>
</dbReference>
<dbReference type="SUPFAM" id="SSF52540">
    <property type="entry name" value="P-loop containing nucleoside triphosphate hydrolases"/>
    <property type="match status" value="1"/>
</dbReference>
<feature type="domain" description="Deoxynucleoside kinase" evidence="14">
    <location>
        <begin position="86"/>
        <end position="314"/>
    </location>
</feature>
<keyword evidence="11 13" id="KW-0249">Electron transport</keyword>
<evidence type="ECO:0000313" key="16">
    <source>
        <dbReference type="Proteomes" id="UP001200034"/>
    </source>
</evidence>
<dbReference type="Gene3D" id="3.40.50.300">
    <property type="entry name" value="P-loop containing nucleotide triphosphate hydrolases"/>
    <property type="match status" value="1"/>
</dbReference>
<gene>
    <name evidence="15" type="ORF">KR093_004932</name>
</gene>
<evidence type="ECO:0000256" key="1">
    <source>
        <dbReference type="ARBA" id="ARBA00001974"/>
    </source>
</evidence>
<dbReference type="GO" id="GO:0005759">
    <property type="term" value="C:mitochondrial matrix"/>
    <property type="evidence" value="ECO:0007669"/>
    <property type="project" value="UniProtKB-SubCell"/>
</dbReference>
<evidence type="ECO:0000256" key="2">
    <source>
        <dbReference type="ARBA" id="ARBA00003195"/>
    </source>
</evidence>
<keyword evidence="9 13" id="KW-0274">FAD</keyword>
<dbReference type="InterPro" id="IPR050566">
    <property type="entry name" value="Deoxyribonucleoside_kinase"/>
</dbReference>
<evidence type="ECO:0000256" key="7">
    <source>
        <dbReference type="ARBA" id="ARBA00022630"/>
    </source>
</evidence>
<comment type="function">
    <text evidence="2 13">Accessory subunit of the mitochondrial membrane respiratory chain NADH dehydrogenase (Complex I), that is believed not to be involved in catalysis. Complex I functions in the transfer of electrons from NADH to the respiratory chain. The immediate electron acceptor for the enzyme is believed to be ubiquinone.</text>
</comment>
<keyword evidence="12 13" id="KW-0496">Mitochondrion</keyword>
<evidence type="ECO:0000256" key="9">
    <source>
        <dbReference type="ARBA" id="ARBA00022827"/>
    </source>
</evidence>
<name>A0AAD4K794_9MUSC</name>
<protein>
    <recommendedName>
        <fullName evidence="5 13">NADH dehydrogenase [ubiquinone] 1 alpha subcomplex subunit 10, mitochondrial</fullName>
    </recommendedName>
</protein>
<evidence type="ECO:0000256" key="4">
    <source>
        <dbReference type="ARBA" id="ARBA00008606"/>
    </source>
</evidence>
<evidence type="ECO:0000256" key="12">
    <source>
        <dbReference type="ARBA" id="ARBA00023128"/>
    </source>
</evidence>
<evidence type="ECO:0000256" key="5">
    <source>
        <dbReference type="ARBA" id="ARBA00017279"/>
    </source>
</evidence>
<dbReference type="InterPro" id="IPR027417">
    <property type="entry name" value="P-loop_NTPase"/>
</dbReference>
<evidence type="ECO:0000256" key="13">
    <source>
        <dbReference type="PIRNR" id="PIRNR000543"/>
    </source>
</evidence>
<dbReference type="GO" id="GO:0006120">
    <property type="term" value="P:mitochondrial electron transport, NADH to ubiquinone"/>
    <property type="evidence" value="ECO:0007669"/>
    <property type="project" value="InterPro"/>
</dbReference>
<dbReference type="PANTHER" id="PTHR10513:SF15">
    <property type="entry name" value="NADH DEHYDROGENASE [UBIQUINONE] 1 ALPHA SUBCOMPLEX SUBUNIT 10, MITOCHONDRIAL"/>
    <property type="match status" value="1"/>
</dbReference>
<dbReference type="InterPro" id="IPR031314">
    <property type="entry name" value="DNK_dom"/>
</dbReference>
<dbReference type="AlphaFoldDB" id="A0AAD4K794"/>
<comment type="similarity">
    <text evidence="4 13">Belongs to the complex I NDUFA10 subunit family.</text>
</comment>
<evidence type="ECO:0000256" key="8">
    <source>
        <dbReference type="ARBA" id="ARBA00022660"/>
    </source>
</evidence>
<evidence type="ECO:0000259" key="14">
    <source>
        <dbReference type="Pfam" id="PF01712"/>
    </source>
</evidence>
<organism evidence="15 16">
    <name type="scientific">Drosophila rubida</name>
    <dbReference type="NCBI Taxonomy" id="30044"/>
    <lineage>
        <taxon>Eukaryota</taxon>
        <taxon>Metazoa</taxon>
        <taxon>Ecdysozoa</taxon>
        <taxon>Arthropoda</taxon>
        <taxon>Hexapoda</taxon>
        <taxon>Insecta</taxon>
        <taxon>Pterygota</taxon>
        <taxon>Neoptera</taxon>
        <taxon>Endopterygota</taxon>
        <taxon>Diptera</taxon>
        <taxon>Brachycera</taxon>
        <taxon>Muscomorpha</taxon>
        <taxon>Ephydroidea</taxon>
        <taxon>Drosophilidae</taxon>
        <taxon>Drosophila</taxon>
    </lineage>
</organism>
<dbReference type="Proteomes" id="UP001200034">
    <property type="component" value="Unassembled WGS sequence"/>
</dbReference>
<dbReference type="EMBL" id="JAJJHW010000824">
    <property type="protein sequence ID" value="KAH8381440.1"/>
    <property type="molecule type" value="Genomic_DNA"/>
</dbReference>
<proteinExistence type="inferred from homology"/>
<comment type="cofactor">
    <cofactor evidence="1 13">
        <name>FAD</name>
        <dbReference type="ChEBI" id="CHEBI:57692"/>
    </cofactor>
</comment>
<keyword evidence="16" id="KW-1185">Reference proteome</keyword>
<evidence type="ECO:0000256" key="11">
    <source>
        <dbReference type="ARBA" id="ARBA00022982"/>
    </source>
</evidence>
<dbReference type="PIRSF" id="PIRSF000543">
    <property type="entry name" value="NADH_UQ_42KD"/>
    <property type="match status" value="1"/>
</dbReference>
<keyword evidence="7 13" id="KW-0285">Flavoprotein</keyword>
<keyword evidence="10" id="KW-0809">Transit peptide</keyword>
<evidence type="ECO:0000256" key="10">
    <source>
        <dbReference type="ARBA" id="ARBA00022946"/>
    </source>
</evidence>
<evidence type="ECO:0000256" key="6">
    <source>
        <dbReference type="ARBA" id="ARBA00022448"/>
    </source>
</evidence>